<evidence type="ECO:0000313" key="2">
    <source>
        <dbReference type="Proteomes" id="UP000003221"/>
    </source>
</evidence>
<feature type="non-terminal residue" evidence="1">
    <location>
        <position position="1"/>
    </location>
</feature>
<comment type="caution">
    <text evidence="1">The sequence shown here is derived from an EMBL/GenBank/DDBJ whole genome shotgun (WGS) entry which is preliminary data.</text>
</comment>
<gene>
    <name evidence="1" type="ORF">LTSEMON_3212</name>
</gene>
<dbReference type="EMBL" id="AFCS01000757">
    <property type="protein sequence ID" value="EHC77406.1"/>
    <property type="molecule type" value="Genomic_DNA"/>
</dbReference>
<organism evidence="1 2">
    <name type="scientific">Salmonella enterica subsp. enterica serovar Montevideo str. S5-403</name>
    <dbReference type="NCBI Taxonomy" id="913242"/>
    <lineage>
        <taxon>Bacteria</taxon>
        <taxon>Pseudomonadati</taxon>
        <taxon>Pseudomonadota</taxon>
        <taxon>Gammaproteobacteria</taxon>
        <taxon>Enterobacterales</taxon>
        <taxon>Enterobacteriaceae</taxon>
        <taxon>Salmonella</taxon>
    </lineage>
</organism>
<dbReference type="Proteomes" id="UP000003221">
    <property type="component" value="Unassembled WGS sequence"/>
</dbReference>
<reference evidence="1 2" key="1">
    <citation type="journal article" date="2011" name="BMC Genomics">
        <title>Genome sequencing reveals diversification of virulence factor content and possible host adaptation in distinct subpopulations of Salmonella enterica.</title>
        <authorList>
            <person name="den Bakker H.C."/>
            <person name="Moreno Switt A.I."/>
            <person name="Govoni G."/>
            <person name="Cummings C.A."/>
            <person name="Ranieri M.L."/>
            <person name="Degoricija L."/>
            <person name="Hoelzer K."/>
            <person name="Rodriguez-Rivera L.D."/>
            <person name="Brown S."/>
            <person name="Bolchacova E."/>
            <person name="Furtado M.R."/>
            <person name="Wiedmann M."/>
        </authorList>
    </citation>
    <scope>NUCLEOTIDE SEQUENCE [LARGE SCALE GENOMIC DNA]</scope>
    <source>
        <strain evidence="1 2">S5-403</strain>
    </source>
</reference>
<name>G5Q519_SALMO</name>
<proteinExistence type="predicted"/>
<protein>
    <submittedName>
        <fullName evidence="1">Uncharacterized protein</fullName>
    </submittedName>
</protein>
<dbReference type="AlphaFoldDB" id="G5Q519"/>
<evidence type="ECO:0000313" key="1">
    <source>
        <dbReference type="EMBL" id="EHC77406.1"/>
    </source>
</evidence>
<sequence>DLPQNDIDDIAAGPFFMPYSGVQIRRFDIRLRPFE</sequence>
<accession>G5Q519</accession>